<evidence type="ECO:0008006" key="2">
    <source>
        <dbReference type="Google" id="ProtNLM"/>
    </source>
</evidence>
<feature type="non-terminal residue" evidence="1">
    <location>
        <position position="293"/>
    </location>
</feature>
<dbReference type="InterPro" id="IPR036866">
    <property type="entry name" value="RibonucZ/Hydroxyglut_hydro"/>
</dbReference>
<dbReference type="AlphaFoldDB" id="X1D190"/>
<gene>
    <name evidence="1" type="ORF">S01H4_37266</name>
</gene>
<evidence type="ECO:0000313" key="1">
    <source>
        <dbReference type="EMBL" id="GAG98882.1"/>
    </source>
</evidence>
<dbReference type="EMBL" id="BART01020002">
    <property type="protein sequence ID" value="GAG98882.1"/>
    <property type="molecule type" value="Genomic_DNA"/>
</dbReference>
<name>X1D190_9ZZZZ</name>
<comment type="caution">
    <text evidence="1">The sequence shown here is derived from an EMBL/GenBank/DDBJ whole genome shotgun (WGS) entry which is preliminary data.</text>
</comment>
<reference evidence="1" key="1">
    <citation type="journal article" date="2014" name="Front. Microbiol.">
        <title>High frequency of phylogenetically diverse reductive dehalogenase-homologous genes in deep subseafloor sedimentary metagenomes.</title>
        <authorList>
            <person name="Kawai M."/>
            <person name="Futagami T."/>
            <person name="Toyoda A."/>
            <person name="Takaki Y."/>
            <person name="Nishi S."/>
            <person name="Hori S."/>
            <person name="Arai W."/>
            <person name="Tsubouchi T."/>
            <person name="Morono Y."/>
            <person name="Uchiyama I."/>
            <person name="Ito T."/>
            <person name="Fujiyama A."/>
            <person name="Inagaki F."/>
            <person name="Takami H."/>
        </authorList>
    </citation>
    <scope>NUCLEOTIDE SEQUENCE</scope>
    <source>
        <strain evidence="1">Expedition CK06-06</strain>
    </source>
</reference>
<dbReference type="Gene3D" id="3.60.15.10">
    <property type="entry name" value="Ribonuclease Z/Hydroxyacylglutathione hydrolase-like"/>
    <property type="match status" value="1"/>
</dbReference>
<organism evidence="1">
    <name type="scientific">marine sediment metagenome</name>
    <dbReference type="NCBI Taxonomy" id="412755"/>
    <lineage>
        <taxon>unclassified sequences</taxon>
        <taxon>metagenomes</taxon>
        <taxon>ecological metagenomes</taxon>
    </lineage>
</organism>
<accession>X1D190</accession>
<protein>
    <recommendedName>
        <fullName evidence="2">Metallo-beta-lactamase domain-containing protein</fullName>
    </recommendedName>
</protein>
<proteinExistence type="predicted"/>
<sequence length="293" mass="33453">SEDDKGPEINLSKALRDELEDCNRVYFDVVAFTHGDKDHIENSTEFFWFEYKKEFQGDDRIKINELWVPAAMIIEDLSNDALSTEIAFWRQEARHRLIEGCGIKVFSRPDKLKDWLESKGLTVESRQHLIVDAGTVVDTFSIDNDGIEFFCHSPFVKQVDDGEDMRNSAALVFNVRLKTGTQVYDYFCVGDSDCSVLEDIVSISKAKGNEDRLNWDLYGVPHHCSHHALNPEKSKKETVPVAGVKDLLLKGREGGYMLCSSNELKDDEEAYNQKMPPHIQAKNCYINHLNQIS</sequence>
<feature type="non-terminal residue" evidence="1">
    <location>
        <position position="1"/>
    </location>
</feature>